<name>A0A0R2FTT1_9LACO</name>
<dbReference type="PATRIC" id="fig|81857.3.peg.1533"/>
<evidence type="ECO:0000313" key="3">
    <source>
        <dbReference type="EMBL" id="KRN31051.1"/>
    </source>
</evidence>
<dbReference type="Proteomes" id="UP000051751">
    <property type="component" value="Unassembled WGS sequence"/>
</dbReference>
<feature type="domain" description="Cyclophilin-like" evidence="1">
    <location>
        <begin position="8"/>
        <end position="115"/>
    </location>
</feature>
<reference evidence="4 5" key="1">
    <citation type="journal article" date="2015" name="Genome Announc.">
        <title>Expanding the biotechnology potential of lactobacilli through comparative genomics of 213 strains and associated genera.</title>
        <authorList>
            <person name="Sun Z."/>
            <person name="Harris H.M."/>
            <person name="McCann A."/>
            <person name="Guo C."/>
            <person name="Argimon S."/>
            <person name="Zhang W."/>
            <person name="Yang X."/>
            <person name="Jeffery I.B."/>
            <person name="Cooney J.C."/>
            <person name="Kagawa T.F."/>
            <person name="Liu W."/>
            <person name="Song Y."/>
            <person name="Salvetti E."/>
            <person name="Wrobel A."/>
            <person name="Rasinkangas P."/>
            <person name="Parkhill J."/>
            <person name="Rea M.C."/>
            <person name="O'Sullivan O."/>
            <person name="Ritari J."/>
            <person name="Douillard F.P."/>
            <person name="Paul Ross R."/>
            <person name="Yang R."/>
            <person name="Briner A.E."/>
            <person name="Felis G.E."/>
            <person name="de Vos W.M."/>
            <person name="Barrangou R."/>
            <person name="Klaenhammer T.R."/>
            <person name="Caufield P.W."/>
            <person name="Cui Y."/>
            <person name="Zhang H."/>
            <person name="O'Toole P.W."/>
        </authorList>
    </citation>
    <scope>NUCLEOTIDE SEQUENCE [LARGE SCALE GENOMIC DNA]</scope>
    <source>
        <strain evidence="2 5">ATCC BAA-66</strain>
        <strain evidence="3 4">DSM 13344</strain>
    </source>
</reference>
<gene>
    <name evidence="2" type="ORF">IV38_GL001521</name>
    <name evidence="3" type="ORF">IV40_GL001694</name>
</gene>
<dbReference type="InterPro" id="IPR029000">
    <property type="entry name" value="Cyclophilin-like_dom_sf"/>
</dbReference>
<keyword evidence="4" id="KW-1185">Reference proteome</keyword>
<sequence length="118" mass="13410">MSNTNIKITVNNQTLSGQFFDNKTAQALLAQFPETLPMLNLYGREMTYRFKKALPTDQLSTSGYQVGDIAYWAPRHSFVIFYKQTGEVISDLQKIGHIDSDLAFLNHAGDLQFQFKQA</sequence>
<dbReference type="STRING" id="81857.IV38_GL001521"/>
<dbReference type="Pfam" id="PF18050">
    <property type="entry name" value="Cyclophil_like2"/>
    <property type="match status" value="1"/>
</dbReference>
<dbReference type="EMBL" id="JQAZ01000005">
    <property type="protein sequence ID" value="KRN31051.1"/>
    <property type="molecule type" value="Genomic_DNA"/>
</dbReference>
<dbReference type="OrthoDB" id="5298378at2"/>
<protein>
    <recommendedName>
        <fullName evidence="1">Cyclophilin-like domain-containing protein</fullName>
    </recommendedName>
</protein>
<evidence type="ECO:0000313" key="2">
    <source>
        <dbReference type="EMBL" id="KRN28071.1"/>
    </source>
</evidence>
<evidence type="ECO:0000313" key="4">
    <source>
        <dbReference type="Proteomes" id="UP000051645"/>
    </source>
</evidence>
<organism evidence="3 4">
    <name type="scientific">Lactobacillus selangorensis</name>
    <dbReference type="NCBI Taxonomy" id="81857"/>
    <lineage>
        <taxon>Bacteria</taxon>
        <taxon>Bacillati</taxon>
        <taxon>Bacillota</taxon>
        <taxon>Bacilli</taxon>
        <taxon>Lactobacillales</taxon>
        <taxon>Lactobacillaceae</taxon>
        <taxon>Lactobacillus</taxon>
    </lineage>
</organism>
<dbReference type="InterPro" id="IPR041183">
    <property type="entry name" value="Cyclophilin-like"/>
</dbReference>
<comment type="caution">
    <text evidence="3">The sequence shown here is derived from an EMBL/GenBank/DDBJ whole genome shotgun (WGS) entry which is preliminary data.</text>
</comment>
<dbReference type="SUPFAM" id="SSF50891">
    <property type="entry name" value="Cyclophilin-like"/>
    <property type="match status" value="1"/>
</dbReference>
<accession>A0A0R2FTT1</accession>
<dbReference type="Gene3D" id="2.40.100.20">
    <property type="match status" value="1"/>
</dbReference>
<proteinExistence type="predicted"/>
<dbReference type="AlphaFoldDB" id="A0A0R2FTT1"/>
<evidence type="ECO:0000259" key="1">
    <source>
        <dbReference type="Pfam" id="PF18050"/>
    </source>
</evidence>
<dbReference type="RefSeq" id="WP_057770300.1">
    <property type="nucleotide sequence ID" value="NZ_JQAT01000004.1"/>
</dbReference>
<dbReference type="Proteomes" id="UP000051645">
    <property type="component" value="Unassembled WGS sequence"/>
</dbReference>
<evidence type="ECO:0000313" key="5">
    <source>
        <dbReference type="Proteomes" id="UP000051751"/>
    </source>
</evidence>
<dbReference type="EMBL" id="JQAT01000004">
    <property type="protein sequence ID" value="KRN28071.1"/>
    <property type="molecule type" value="Genomic_DNA"/>
</dbReference>